<feature type="region of interest" description="Disordered" evidence="1">
    <location>
        <begin position="1"/>
        <end position="45"/>
    </location>
</feature>
<reference evidence="2" key="2">
    <citation type="submission" date="2020-07" db="EMBL/GenBank/DDBJ databases">
        <authorList>
            <person name="Vera ALvarez R."/>
            <person name="Arias-Moreno D.M."/>
            <person name="Jimenez-Jacinto V."/>
            <person name="Jimenez-Bremont J.F."/>
            <person name="Swaminathan K."/>
            <person name="Moose S.P."/>
            <person name="Guerrero-Gonzalez M.L."/>
            <person name="Marino-Ramirez L."/>
            <person name="Landsman D."/>
            <person name="Rodriguez-Kessler M."/>
            <person name="Delgado-Sanchez P."/>
        </authorList>
    </citation>
    <scope>NUCLEOTIDE SEQUENCE</scope>
    <source>
        <tissue evidence="2">Cladode</tissue>
    </source>
</reference>
<evidence type="ECO:0000256" key="1">
    <source>
        <dbReference type="SAM" id="MobiDB-lite"/>
    </source>
</evidence>
<feature type="region of interest" description="Disordered" evidence="1">
    <location>
        <begin position="59"/>
        <end position="92"/>
    </location>
</feature>
<dbReference type="EMBL" id="GISG01273107">
    <property type="protein sequence ID" value="MBA4676919.1"/>
    <property type="molecule type" value="Transcribed_RNA"/>
</dbReference>
<feature type="compositionally biased region" description="Low complexity" evidence="1">
    <location>
        <begin position="32"/>
        <end position="45"/>
    </location>
</feature>
<proteinExistence type="predicted"/>
<feature type="compositionally biased region" description="Low complexity" evidence="1">
    <location>
        <begin position="60"/>
        <end position="76"/>
    </location>
</feature>
<feature type="compositionally biased region" description="Low complexity" evidence="1">
    <location>
        <begin position="9"/>
        <end position="25"/>
    </location>
</feature>
<organism evidence="2">
    <name type="scientific">Opuntia streptacantha</name>
    <name type="common">Prickly pear cactus</name>
    <name type="synonym">Opuntia cardona</name>
    <dbReference type="NCBI Taxonomy" id="393608"/>
    <lineage>
        <taxon>Eukaryota</taxon>
        <taxon>Viridiplantae</taxon>
        <taxon>Streptophyta</taxon>
        <taxon>Embryophyta</taxon>
        <taxon>Tracheophyta</taxon>
        <taxon>Spermatophyta</taxon>
        <taxon>Magnoliopsida</taxon>
        <taxon>eudicotyledons</taxon>
        <taxon>Gunneridae</taxon>
        <taxon>Pentapetalae</taxon>
        <taxon>Caryophyllales</taxon>
        <taxon>Cactineae</taxon>
        <taxon>Cactaceae</taxon>
        <taxon>Opuntioideae</taxon>
        <taxon>Opuntia</taxon>
    </lineage>
</organism>
<name>A0A7C9AVB1_OPUST</name>
<sequence length="160" mass="17452">MKSLRRSHTSSSKSSSSSPLSPHPNSKNHHASSSPSSSSPSSSSSSWVHLRSVLFVVGPSSSSSASSSSSSSSASSDRGHLKSPWSRRRRKHVLTPQQWRSLFTPDGKLRDGGIKLLKKVRSGVSCLVSLLIGRTVLTPFKYKIIKALFYFVIKYSCKKM</sequence>
<protein>
    <submittedName>
        <fullName evidence="2">Uncharacterized protein</fullName>
    </submittedName>
</protein>
<reference evidence="2" key="1">
    <citation type="journal article" date="2013" name="J. Plant Res.">
        <title>Effect of fungi and light on seed germination of three Opuntia species from semiarid lands of central Mexico.</title>
        <authorList>
            <person name="Delgado-Sanchez P."/>
            <person name="Jimenez-Bremont J.F."/>
            <person name="Guerrero-Gonzalez Mde L."/>
            <person name="Flores J."/>
        </authorList>
    </citation>
    <scope>NUCLEOTIDE SEQUENCE</scope>
    <source>
        <tissue evidence="2">Cladode</tissue>
    </source>
</reference>
<dbReference type="AlphaFoldDB" id="A0A7C9AVB1"/>
<accession>A0A7C9AVB1</accession>
<evidence type="ECO:0000313" key="2">
    <source>
        <dbReference type="EMBL" id="MBA4676919.1"/>
    </source>
</evidence>